<evidence type="ECO:0000313" key="10">
    <source>
        <dbReference type="EMBL" id="TCO70388.1"/>
    </source>
</evidence>
<dbReference type="SUPFAM" id="SSF55874">
    <property type="entry name" value="ATPase domain of HSP90 chaperone/DNA topoisomerase II/histidine kinase"/>
    <property type="match status" value="1"/>
</dbReference>
<dbReference type="EC" id="2.7.13.3" evidence="3"/>
<dbReference type="GO" id="GO:0000155">
    <property type="term" value="F:phosphorelay sensor kinase activity"/>
    <property type="evidence" value="ECO:0007669"/>
    <property type="project" value="InterPro"/>
</dbReference>
<keyword evidence="7" id="KW-0902">Two-component regulatory system</keyword>
<feature type="transmembrane region" description="Helical" evidence="8">
    <location>
        <begin position="9"/>
        <end position="31"/>
    </location>
</feature>
<feature type="transmembrane region" description="Helical" evidence="8">
    <location>
        <begin position="160"/>
        <end position="178"/>
    </location>
</feature>
<dbReference type="Pfam" id="PF02518">
    <property type="entry name" value="HATPase_c"/>
    <property type="match status" value="1"/>
</dbReference>
<evidence type="ECO:0000256" key="8">
    <source>
        <dbReference type="SAM" id="Phobius"/>
    </source>
</evidence>
<organism evidence="10 11">
    <name type="scientific">Marinisporobacter balticus</name>
    <dbReference type="NCBI Taxonomy" id="2018667"/>
    <lineage>
        <taxon>Bacteria</taxon>
        <taxon>Bacillati</taxon>
        <taxon>Bacillota</taxon>
        <taxon>Clostridia</taxon>
        <taxon>Peptostreptococcales</taxon>
        <taxon>Thermotaleaceae</taxon>
        <taxon>Marinisporobacter</taxon>
    </lineage>
</organism>
<dbReference type="PROSITE" id="PS50109">
    <property type="entry name" value="HIS_KIN"/>
    <property type="match status" value="1"/>
</dbReference>
<dbReference type="GO" id="GO:0005886">
    <property type="term" value="C:plasma membrane"/>
    <property type="evidence" value="ECO:0007669"/>
    <property type="project" value="TreeGrafter"/>
</dbReference>
<keyword evidence="8" id="KW-1133">Transmembrane helix</keyword>
<dbReference type="GO" id="GO:0016036">
    <property type="term" value="P:cellular response to phosphate starvation"/>
    <property type="evidence" value="ECO:0007669"/>
    <property type="project" value="TreeGrafter"/>
</dbReference>
<gene>
    <name evidence="10" type="ORF">EV214_1267</name>
</gene>
<accession>A0A4R2KK40</accession>
<keyword evidence="5" id="KW-0808">Transferase</keyword>
<dbReference type="Pfam" id="PF00512">
    <property type="entry name" value="HisKA"/>
    <property type="match status" value="1"/>
</dbReference>
<evidence type="ECO:0000256" key="1">
    <source>
        <dbReference type="ARBA" id="ARBA00000085"/>
    </source>
</evidence>
<reference evidence="10 11" key="1">
    <citation type="submission" date="2019-03" db="EMBL/GenBank/DDBJ databases">
        <title>Genomic Encyclopedia of Type Strains, Phase IV (KMG-IV): sequencing the most valuable type-strain genomes for metagenomic binning, comparative biology and taxonomic classification.</title>
        <authorList>
            <person name="Goeker M."/>
        </authorList>
    </citation>
    <scope>NUCLEOTIDE SEQUENCE [LARGE SCALE GENOMIC DNA]</scope>
    <source>
        <strain evidence="10 11">DSM 102940</strain>
    </source>
</reference>
<dbReference type="RefSeq" id="WP_132247053.1">
    <property type="nucleotide sequence ID" value="NZ_SLWV01000026.1"/>
</dbReference>
<evidence type="ECO:0000256" key="4">
    <source>
        <dbReference type="ARBA" id="ARBA00022553"/>
    </source>
</evidence>
<keyword evidence="8" id="KW-0812">Transmembrane</keyword>
<dbReference type="Gene3D" id="1.10.287.130">
    <property type="match status" value="1"/>
</dbReference>
<evidence type="ECO:0000256" key="3">
    <source>
        <dbReference type="ARBA" id="ARBA00012438"/>
    </source>
</evidence>
<dbReference type="SMART" id="SM00387">
    <property type="entry name" value="HATPase_c"/>
    <property type="match status" value="1"/>
</dbReference>
<dbReference type="InterPro" id="IPR003661">
    <property type="entry name" value="HisK_dim/P_dom"/>
</dbReference>
<protein>
    <recommendedName>
        <fullName evidence="3">histidine kinase</fullName>
        <ecNumber evidence="3">2.7.13.3</ecNumber>
    </recommendedName>
</protein>
<dbReference type="InterPro" id="IPR036097">
    <property type="entry name" value="HisK_dim/P_sf"/>
</dbReference>
<dbReference type="AlphaFoldDB" id="A0A4R2KK40"/>
<comment type="catalytic activity">
    <reaction evidence="1">
        <text>ATP + protein L-histidine = ADP + protein N-phospho-L-histidine.</text>
        <dbReference type="EC" id="2.7.13.3"/>
    </reaction>
</comment>
<dbReference type="CDD" id="cd00082">
    <property type="entry name" value="HisKA"/>
    <property type="match status" value="1"/>
</dbReference>
<dbReference type="Gene3D" id="3.30.565.10">
    <property type="entry name" value="Histidine kinase-like ATPase, C-terminal domain"/>
    <property type="match status" value="1"/>
</dbReference>
<evidence type="ECO:0000313" key="11">
    <source>
        <dbReference type="Proteomes" id="UP000294919"/>
    </source>
</evidence>
<comment type="caution">
    <text evidence="10">The sequence shown here is derived from an EMBL/GenBank/DDBJ whole genome shotgun (WGS) entry which is preliminary data.</text>
</comment>
<comment type="subcellular location">
    <subcellularLocation>
        <location evidence="2">Membrane</location>
    </subcellularLocation>
</comment>
<keyword evidence="8" id="KW-0472">Membrane</keyword>
<keyword evidence="11" id="KW-1185">Reference proteome</keyword>
<proteinExistence type="predicted"/>
<feature type="domain" description="Histidine kinase" evidence="9">
    <location>
        <begin position="198"/>
        <end position="406"/>
    </location>
</feature>
<dbReference type="EMBL" id="SLWV01000026">
    <property type="protein sequence ID" value="TCO70388.1"/>
    <property type="molecule type" value="Genomic_DNA"/>
</dbReference>
<sequence length="406" mass="45802">MIKKLQRKFIIIAVSSVVLVILVIATFINVLNYGQIGRHADAILTVLSENDGHFPKHNKHKNDYKLPPKMSPEVPFSTRFFIVKLDDNENVISVDTGKISAISASKAVKAAEKVLKNRKETGLIQNYKYVVTEKDYGKLIVFVDCERDIEMFRFFLLDSIYISIAALSAVFVLVLIFSKKAIAPIAESYEKQKQFITDASHELKTPLAIIGTSTEVLEMDYGENQWTKSIRNQVDRLSDLVSNLVSLTRMDEEKNNLEKIDFSLSDAVFENAAPFKRVAEANGKRLELEIEKNISYCANEPLLRQLVSILLDNAIKYARDNSEIKLSLKKQGKRYILEITNQSEHLKQGNLDIFFERFYRADSSRNSSTGGYGIGLSIAKAIVKKHKGKITAQSPDGKNLIITAIF</sequence>
<dbReference type="PRINTS" id="PR00344">
    <property type="entry name" value="BCTRLSENSOR"/>
</dbReference>
<name>A0A4R2KK40_9FIRM</name>
<evidence type="ECO:0000259" key="9">
    <source>
        <dbReference type="PROSITE" id="PS50109"/>
    </source>
</evidence>
<dbReference type="CDD" id="cd00075">
    <property type="entry name" value="HATPase"/>
    <property type="match status" value="1"/>
</dbReference>
<dbReference type="InterPro" id="IPR005467">
    <property type="entry name" value="His_kinase_dom"/>
</dbReference>
<dbReference type="SMART" id="SM00388">
    <property type="entry name" value="HisKA"/>
    <property type="match status" value="1"/>
</dbReference>
<evidence type="ECO:0000256" key="6">
    <source>
        <dbReference type="ARBA" id="ARBA00022777"/>
    </source>
</evidence>
<dbReference type="InterPro" id="IPR050351">
    <property type="entry name" value="BphY/WalK/GraS-like"/>
</dbReference>
<evidence type="ECO:0000256" key="5">
    <source>
        <dbReference type="ARBA" id="ARBA00022679"/>
    </source>
</evidence>
<dbReference type="InterPro" id="IPR036890">
    <property type="entry name" value="HATPase_C_sf"/>
</dbReference>
<keyword evidence="4" id="KW-0597">Phosphoprotein</keyword>
<dbReference type="GO" id="GO:0004721">
    <property type="term" value="F:phosphoprotein phosphatase activity"/>
    <property type="evidence" value="ECO:0007669"/>
    <property type="project" value="TreeGrafter"/>
</dbReference>
<dbReference type="PANTHER" id="PTHR45453">
    <property type="entry name" value="PHOSPHATE REGULON SENSOR PROTEIN PHOR"/>
    <property type="match status" value="1"/>
</dbReference>
<evidence type="ECO:0000256" key="7">
    <source>
        <dbReference type="ARBA" id="ARBA00023012"/>
    </source>
</evidence>
<dbReference type="InterPro" id="IPR004358">
    <property type="entry name" value="Sig_transdc_His_kin-like_C"/>
</dbReference>
<dbReference type="OrthoDB" id="9813151at2"/>
<dbReference type="PANTHER" id="PTHR45453:SF1">
    <property type="entry name" value="PHOSPHATE REGULON SENSOR PROTEIN PHOR"/>
    <property type="match status" value="1"/>
</dbReference>
<dbReference type="Proteomes" id="UP000294919">
    <property type="component" value="Unassembled WGS sequence"/>
</dbReference>
<dbReference type="SUPFAM" id="SSF47384">
    <property type="entry name" value="Homodimeric domain of signal transducing histidine kinase"/>
    <property type="match status" value="1"/>
</dbReference>
<dbReference type="InterPro" id="IPR003594">
    <property type="entry name" value="HATPase_dom"/>
</dbReference>
<keyword evidence="6 10" id="KW-0418">Kinase</keyword>
<evidence type="ECO:0000256" key="2">
    <source>
        <dbReference type="ARBA" id="ARBA00004370"/>
    </source>
</evidence>